<sequence length="118" mass="12603">MISNNGGSYASPASSPPTPPSPLPVSTGPGNQRYFFTPSPSPSPPFSPPSSPHDSAERLPFLRHGGNGLRKRASPTAVASVFSLDRPDPEKLDARPSCLQDLLEWLLERCCNCCSRIA</sequence>
<dbReference type="EnsemblPlants" id="Kaladp0011s0328.1.v1.1">
    <property type="protein sequence ID" value="Kaladp0011s0328.1.v1.1"/>
    <property type="gene ID" value="Kaladp0011s0328.v1.1"/>
</dbReference>
<reference evidence="2" key="1">
    <citation type="submission" date="2021-01" db="UniProtKB">
        <authorList>
            <consortium name="EnsemblPlants"/>
        </authorList>
    </citation>
    <scope>IDENTIFICATION</scope>
</reference>
<feature type="compositionally biased region" description="Low complexity" evidence="1">
    <location>
        <begin position="1"/>
        <end position="13"/>
    </location>
</feature>
<dbReference type="OMA" id="IERCCNC"/>
<proteinExistence type="predicted"/>
<name>A0A7N0RGN3_KALFE</name>
<keyword evidence="3" id="KW-1185">Reference proteome</keyword>
<evidence type="ECO:0000313" key="2">
    <source>
        <dbReference type="EnsemblPlants" id="Kaladp0011s0328.1.v1.1"/>
    </source>
</evidence>
<organism evidence="2 3">
    <name type="scientific">Kalanchoe fedtschenkoi</name>
    <name type="common">Lavender scallops</name>
    <name type="synonym">South American air plant</name>
    <dbReference type="NCBI Taxonomy" id="63787"/>
    <lineage>
        <taxon>Eukaryota</taxon>
        <taxon>Viridiplantae</taxon>
        <taxon>Streptophyta</taxon>
        <taxon>Embryophyta</taxon>
        <taxon>Tracheophyta</taxon>
        <taxon>Spermatophyta</taxon>
        <taxon>Magnoliopsida</taxon>
        <taxon>eudicotyledons</taxon>
        <taxon>Gunneridae</taxon>
        <taxon>Pentapetalae</taxon>
        <taxon>Saxifragales</taxon>
        <taxon>Crassulaceae</taxon>
        <taxon>Kalanchoe</taxon>
    </lineage>
</organism>
<protein>
    <submittedName>
        <fullName evidence="2">Uncharacterized protein</fullName>
    </submittedName>
</protein>
<feature type="region of interest" description="Disordered" evidence="1">
    <location>
        <begin position="1"/>
        <end position="74"/>
    </location>
</feature>
<dbReference type="Proteomes" id="UP000594263">
    <property type="component" value="Unplaced"/>
</dbReference>
<evidence type="ECO:0000313" key="3">
    <source>
        <dbReference type="Proteomes" id="UP000594263"/>
    </source>
</evidence>
<feature type="compositionally biased region" description="Pro residues" evidence="1">
    <location>
        <begin position="14"/>
        <end position="23"/>
    </location>
</feature>
<accession>A0A7N0RGN3</accession>
<feature type="compositionally biased region" description="Pro residues" evidence="1">
    <location>
        <begin position="39"/>
        <end position="51"/>
    </location>
</feature>
<dbReference type="Gramene" id="Kaladp0011s0328.1.v1.1">
    <property type="protein sequence ID" value="Kaladp0011s0328.1.v1.1"/>
    <property type="gene ID" value="Kaladp0011s0328.v1.1"/>
</dbReference>
<dbReference type="AlphaFoldDB" id="A0A7N0RGN3"/>
<evidence type="ECO:0000256" key="1">
    <source>
        <dbReference type="SAM" id="MobiDB-lite"/>
    </source>
</evidence>